<gene>
    <name evidence="1" type="ORF">MUN88_07190</name>
</gene>
<organism evidence="1 2">
    <name type="scientific">Gracilibacillus caseinilyticus</name>
    <dbReference type="NCBI Taxonomy" id="2932256"/>
    <lineage>
        <taxon>Bacteria</taxon>
        <taxon>Bacillati</taxon>
        <taxon>Bacillota</taxon>
        <taxon>Bacilli</taxon>
        <taxon>Bacillales</taxon>
        <taxon>Bacillaceae</taxon>
        <taxon>Gracilibacillus</taxon>
    </lineage>
</organism>
<reference evidence="1 2" key="1">
    <citation type="submission" date="2022-04" db="EMBL/GenBank/DDBJ databases">
        <title>Gracilibacillus sp. isolated from saltern.</title>
        <authorList>
            <person name="Won M."/>
            <person name="Lee C.-M."/>
            <person name="Woen H.-Y."/>
            <person name="Kwon S.-W."/>
        </authorList>
    </citation>
    <scope>NUCLEOTIDE SEQUENCE [LARGE SCALE GENOMIC DNA]</scope>
    <source>
        <strain evidence="1 2">SSWR10-1</strain>
    </source>
</reference>
<protein>
    <submittedName>
        <fullName evidence="1">Uncharacterized protein</fullName>
    </submittedName>
</protein>
<evidence type="ECO:0000313" key="2">
    <source>
        <dbReference type="Proteomes" id="UP000831782"/>
    </source>
</evidence>
<accession>A0ABY4F102</accession>
<evidence type="ECO:0000313" key="1">
    <source>
        <dbReference type="EMBL" id="UOQ49850.1"/>
    </source>
</evidence>
<proteinExistence type="predicted"/>
<dbReference type="Proteomes" id="UP000831782">
    <property type="component" value="Chromosome"/>
</dbReference>
<dbReference type="EMBL" id="CP095072">
    <property type="protein sequence ID" value="UOQ49850.1"/>
    <property type="molecule type" value="Genomic_DNA"/>
</dbReference>
<sequence length="74" mass="8652">MKKREGICTVNYRIKMLSIESIEECTTVYTDVFNAEPWNEGWEHRDDKGRLTDIFSNRKFSGIGIHDDDQKLIG</sequence>
<dbReference type="RefSeq" id="WP_244722755.1">
    <property type="nucleotide sequence ID" value="NZ_CP095072.1"/>
</dbReference>
<name>A0ABY4F102_9BACI</name>
<keyword evidence="2" id="KW-1185">Reference proteome</keyword>